<comment type="similarity">
    <text evidence="2">Belongs to the ATPase delta chain family.</text>
</comment>
<dbReference type="GO" id="GO:0016020">
    <property type="term" value="C:membrane"/>
    <property type="evidence" value="ECO:0007669"/>
    <property type="project" value="UniProtKB-SubCell"/>
</dbReference>
<dbReference type="STRING" id="34508.A0A4U5PC53"/>
<evidence type="ECO:0000313" key="13">
    <source>
        <dbReference type="Proteomes" id="UP000298663"/>
    </source>
</evidence>
<dbReference type="InterPro" id="IPR000711">
    <property type="entry name" value="ATPase_OSCP/dsu"/>
</dbReference>
<evidence type="ECO:0000256" key="6">
    <source>
        <dbReference type="ARBA" id="ARBA00023136"/>
    </source>
</evidence>
<evidence type="ECO:0000313" key="12">
    <source>
        <dbReference type="EMBL" id="TKR93969.1"/>
    </source>
</evidence>
<evidence type="ECO:0000256" key="4">
    <source>
        <dbReference type="ARBA" id="ARBA00022781"/>
    </source>
</evidence>
<keyword evidence="5" id="KW-0406">Ion transport</keyword>
<keyword evidence="6" id="KW-0472">Membrane</keyword>
<evidence type="ECO:0000256" key="10">
    <source>
        <dbReference type="ARBA" id="ARBA00073432"/>
    </source>
</evidence>
<dbReference type="AlphaFoldDB" id="A0A4U5PC53"/>
<dbReference type="Pfam" id="PF00213">
    <property type="entry name" value="OSCP"/>
    <property type="match status" value="1"/>
</dbReference>
<comment type="subcellular location">
    <subcellularLocation>
        <location evidence="1">Membrane</location>
    </subcellularLocation>
</comment>
<reference evidence="12 13" key="1">
    <citation type="journal article" date="2015" name="Genome Biol.">
        <title>Comparative genomics of Steinernema reveals deeply conserved gene regulatory networks.</title>
        <authorList>
            <person name="Dillman A.R."/>
            <person name="Macchietto M."/>
            <person name="Porter C.F."/>
            <person name="Rogers A."/>
            <person name="Williams B."/>
            <person name="Antoshechkin I."/>
            <person name="Lee M.M."/>
            <person name="Goodwin Z."/>
            <person name="Lu X."/>
            <person name="Lewis E.E."/>
            <person name="Goodrich-Blair H."/>
            <person name="Stock S.P."/>
            <person name="Adams B.J."/>
            <person name="Sternberg P.W."/>
            <person name="Mortazavi A."/>
        </authorList>
    </citation>
    <scope>NUCLEOTIDE SEQUENCE [LARGE SCALE GENOMIC DNA]</scope>
    <source>
        <strain evidence="12 13">ALL</strain>
    </source>
</reference>
<evidence type="ECO:0000256" key="1">
    <source>
        <dbReference type="ARBA" id="ARBA00004370"/>
    </source>
</evidence>
<dbReference type="PANTHER" id="PTHR11910">
    <property type="entry name" value="ATP SYNTHASE DELTA CHAIN"/>
    <property type="match status" value="1"/>
</dbReference>
<dbReference type="PRINTS" id="PR00125">
    <property type="entry name" value="ATPASEDELTA"/>
</dbReference>
<comment type="caution">
    <text evidence="12">The sequence shown here is derived from an EMBL/GenBank/DDBJ whole genome shotgun (WGS) entry which is preliminary data.</text>
</comment>
<evidence type="ECO:0000256" key="9">
    <source>
        <dbReference type="ARBA" id="ARBA00064647"/>
    </source>
</evidence>
<keyword evidence="4" id="KW-0375">Hydrogen ion transport</keyword>
<accession>A0A4U5PC53</accession>
<dbReference type="SUPFAM" id="SSF47928">
    <property type="entry name" value="N-terminal domain of the delta subunit of the F1F0-ATP synthase"/>
    <property type="match status" value="1"/>
</dbReference>
<comment type="subunit">
    <text evidence="9">Component of the ATP synthase complex composed at least of ATP5F1A/subunit alpha, ATP5F1B/subunit beta, ATP5MC1/subunit c (homooctomer), MT-ATP6/subunit a, MT-ATP8/subunit 8, ATP5ME/subunit e, ATP5MF/subunit f, ATP5MG/subunit g, ATP5MK/subunit k, ATP5MJ/subunit j, ATP5F1C/subunit gamma, ATP5F1D/subunit delta, ATP5F1E/subunit epsilon, ATP5PF/subunit F6, ATP5PB/subunit b, ATP5PD/subunit d, ATP5PO/subunit OSCP. ATP synthase complex consists of a soluble F(1) head domain (subunits alpha(3) and beta(3)) - the catalytic core - and a membrane F(0) domain - the membrane proton channel (subunits c, a, 8, e, f, g, k and j). These two domains are linked by a central stalk (subunits gamma, delta, and epsilon) rotating inside the F1 region and a stationary peripheral stalk (subunits F6, b, d, and OSCP).</text>
</comment>
<dbReference type="OrthoDB" id="1262810at2759"/>
<dbReference type="Proteomes" id="UP000298663">
    <property type="component" value="Unassembled WGS sequence"/>
</dbReference>
<keyword evidence="7" id="KW-0066">ATP synthesis</keyword>
<dbReference type="GO" id="GO:0046933">
    <property type="term" value="F:proton-transporting ATP synthase activity, rotational mechanism"/>
    <property type="evidence" value="ECO:0007669"/>
    <property type="project" value="InterPro"/>
</dbReference>
<dbReference type="NCBIfam" id="TIGR01145">
    <property type="entry name" value="ATP_synt_delta"/>
    <property type="match status" value="1"/>
</dbReference>
<dbReference type="Gene3D" id="1.10.520.20">
    <property type="entry name" value="N-terminal domain of the delta subunit of the F1F0-ATP synthase"/>
    <property type="match status" value="1"/>
</dbReference>
<keyword evidence="3" id="KW-0813">Transport</keyword>
<evidence type="ECO:0000256" key="11">
    <source>
        <dbReference type="ARBA" id="ARBA00078525"/>
    </source>
</evidence>
<dbReference type="PROSITE" id="PS00389">
    <property type="entry name" value="ATPASE_DELTA"/>
    <property type="match status" value="1"/>
</dbReference>
<protein>
    <recommendedName>
        <fullName evidence="10">ATP synthase peripheral stalk subunit OSCP, mitochondrial</fullName>
    </recommendedName>
    <alternativeName>
        <fullName evidence="11">ATP synthase subunit O</fullName>
    </alternativeName>
    <alternativeName>
        <fullName evidence="8">Oligomycin sensitivity conferral protein</fullName>
    </alternativeName>
</protein>
<evidence type="ECO:0000256" key="3">
    <source>
        <dbReference type="ARBA" id="ARBA00022448"/>
    </source>
</evidence>
<dbReference type="HAMAP" id="MF_01416">
    <property type="entry name" value="ATP_synth_delta_bact"/>
    <property type="match status" value="1"/>
</dbReference>
<evidence type="ECO:0000256" key="8">
    <source>
        <dbReference type="ARBA" id="ARBA00033369"/>
    </source>
</evidence>
<dbReference type="EMBL" id="AZBU02000002">
    <property type="protein sequence ID" value="TKR93969.1"/>
    <property type="molecule type" value="Genomic_DNA"/>
</dbReference>
<organism evidence="12 13">
    <name type="scientific">Steinernema carpocapsae</name>
    <name type="common">Entomopathogenic nematode</name>
    <dbReference type="NCBI Taxonomy" id="34508"/>
    <lineage>
        <taxon>Eukaryota</taxon>
        <taxon>Metazoa</taxon>
        <taxon>Ecdysozoa</taxon>
        <taxon>Nematoda</taxon>
        <taxon>Chromadorea</taxon>
        <taxon>Rhabditida</taxon>
        <taxon>Tylenchina</taxon>
        <taxon>Panagrolaimomorpha</taxon>
        <taxon>Strongyloidoidea</taxon>
        <taxon>Steinernematidae</taxon>
        <taxon>Steinernema</taxon>
    </lineage>
</organism>
<proteinExistence type="inferred from homology"/>
<name>A0A4U5PC53_STECR</name>
<sequence length="206" mass="22761">MNSLALKRSFSLSAVAQQLVKTPIQVHGVEGRYASALYSASHKKNNLDAVDSDLKKIGELYRTNVQFKEFVLDPTLQRHKKKDAVQAVLKKVGVSAESQNFLALLAENGRLNKLEAVLNSFESIMRAHRGELFVQVTTAEPLPKNQESSLNAALQKFAKQGQKLHVTMAVNPKIIGGMIVNIGDKYVDMSIASRIKKYQQVVESAV</sequence>
<evidence type="ECO:0000256" key="7">
    <source>
        <dbReference type="ARBA" id="ARBA00023310"/>
    </source>
</evidence>
<dbReference type="InterPro" id="IPR026015">
    <property type="entry name" value="ATP_synth_OSCP/delta_N_sf"/>
</dbReference>
<evidence type="ECO:0000256" key="5">
    <source>
        <dbReference type="ARBA" id="ARBA00023065"/>
    </source>
</evidence>
<evidence type="ECO:0000256" key="2">
    <source>
        <dbReference type="ARBA" id="ARBA00007046"/>
    </source>
</evidence>
<keyword evidence="13" id="KW-1185">Reference proteome</keyword>
<reference evidence="12 13" key="2">
    <citation type="journal article" date="2019" name="G3 (Bethesda)">
        <title>Hybrid Assembly of the Genome of the Entomopathogenic Nematode Steinernema carpocapsae Identifies the X-Chromosome.</title>
        <authorList>
            <person name="Serra L."/>
            <person name="Macchietto M."/>
            <person name="Macias-Munoz A."/>
            <person name="McGill C.J."/>
            <person name="Rodriguez I.M."/>
            <person name="Rodriguez B."/>
            <person name="Murad R."/>
            <person name="Mortazavi A."/>
        </authorList>
    </citation>
    <scope>NUCLEOTIDE SEQUENCE [LARGE SCALE GENOMIC DNA]</scope>
    <source>
        <strain evidence="12 13">ALL</strain>
    </source>
</reference>
<gene>
    <name evidence="12" type="ORF">L596_008327</name>
</gene>
<dbReference type="InterPro" id="IPR020781">
    <property type="entry name" value="ATPase_OSCP/d_CS"/>
</dbReference>